<dbReference type="Proteomes" id="UP000030755">
    <property type="component" value="Unassembled WGS sequence"/>
</dbReference>
<evidence type="ECO:0000313" key="1">
    <source>
        <dbReference type="EMBL" id="EPZ36220.1"/>
    </source>
</evidence>
<feature type="non-terminal residue" evidence="1">
    <location>
        <position position="184"/>
    </location>
</feature>
<organism evidence="1 2">
    <name type="scientific">Rozella allomycis (strain CSF55)</name>
    <dbReference type="NCBI Taxonomy" id="988480"/>
    <lineage>
        <taxon>Eukaryota</taxon>
        <taxon>Fungi</taxon>
        <taxon>Fungi incertae sedis</taxon>
        <taxon>Cryptomycota</taxon>
        <taxon>Cryptomycota incertae sedis</taxon>
        <taxon>Rozella</taxon>
    </lineage>
</organism>
<reference evidence="1 2" key="1">
    <citation type="journal article" date="2013" name="Curr. Biol.">
        <title>Shared signatures of parasitism and phylogenomics unite Cryptomycota and microsporidia.</title>
        <authorList>
            <person name="James T.Y."/>
            <person name="Pelin A."/>
            <person name="Bonen L."/>
            <person name="Ahrendt S."/>
            <person name="Sain D."/>
            <person name="Corradi N."/>
            <person name="Stajich J.E."/>
        </authorList>
    </citation>
    <scope>NUCLEOTIDE SEQUENCE [LARGE SCALE GENOMIC DNA]</scope>
    <source>
        <strain evidence="1 2">CSF55</strain>
    </source>
</reference>
<evidence type="ECO:0000313" key="2">
    <source>
        <dbReference type="Proteomes" id="UP000030755"/>
    </source>
</evidence>
<keyword evidence="2" id="KW-1185">Reference proteome</keyword>
<dbReference type="EMBL" id="KE560625">
    <property type="protein sequence ID" value="EPZ36220.1"/>
    <property type="molecule type" value="Genomic_DNA"/>
</dbReference>
<dbReference type="OrthoDB" id="422642at2759"/>
<dbReference type="AlphaFoldDB" id="A0A075B4C5"/>
<name>A0A075B4C5_ROZAC</name>
<accession>A0A075B4C5</accession>
<proteinExistence type="predicted"/>
<protein>
    <submittedName>
        <fullName evidence="1">Uncharacterized protein</fullName>
    </submittedName>
</protein>
<gene>
    <name evidence="1" type="ORF">O9G_006255</name>
</gene>
<sequence length="184" mass="21241">MRQKHQDLLYSVKINTSTSAAQALHQRRDEWGLDDEKIKETLTGLREDGVEEENISAMHLFLYAKGFFAEKSKVIRKEEFHLLFTDPKNQRALDRLKTIVEIGEISPSSSKGPAAKMESWFAAFVGMHPEWSDEKSFVVFRDHNDLKGKAHAHVERFKKTGLCYMHAPVVLQHYLVAMTNQQRI</sequence>
<dbReference type="HOGENOM" id="CLU_1471661_0_0_1"/>